<organism evidence="2 3">
    <name type="scientific">Cyclocybe aegerita</name>
    <name type="common">Black poplar mushroom</name>
    <name type="synonym">Agrocybe aegerita</name>
    <dbReference type="NCBI Taxonomy" id="1973307"/>
    <lineage>
        <taxon>Eukaryota</taxon>
        <taxon>Fungi</taxon>
        <taxon>Dikarya</taxon>
        <taxon>Basidiomycota</taxon>
        <taxon>Agaricomycotina</taxon>
        <taxon>Agaricomycetes</taxon>
        <taxon>Agaricomycetidae</taxon>
        <taxon>Agaricales</taxon>
        <taxon>Agaricineae</taxon>
        <taxon>Bolbitiaceae</taxon>
        <taxon>Cyclocybe</taxon>
    </lineage>
</organism>
<dbReference type="EMBL" id="CACVBS010000035">
    <property type="protein sequence ID" value="CAA7262117.1"/>
    <property type="molecule type" value="Genomic_DNA"/>
</dbReference>
<dbReference type="Gene3D" id="2.60.40.3960">
    <property type="entry name" value="Velvet domain"/>
    <property type="match status" value="1"/>
</dbReference>
<dbReference type="OrthoDB" id="5599552at2759"/>
<comment type="caution">
    <text evidence="2">The sequence shown here is derived from an EMBL/GenBank/DDBJ whole genome shotgun (WGS) entry which is preliminary data.</text>
</comment>
<dbReference type="InterPro" id="IPR037525">
    <property type="entry name" value="Velvet_dom"/>
</dbReference>
<sequence length="140" mass="15150">MQPIAFTTGQFAGQFIRFELVEIQKPETGRRHIPGDGRRSLDPPPVVRLKIFRVHAPGTPSQSETELNNELSTSQLSPVTVEIVGLLCSIDLFPVPESTLALGITETSKKTGFLAGASCVQPLLVDYQGFKNLLFTAGIG</sequence>
<gene>
    <name evidence="2" type="ORF">AAE3_LOCUS4441</name>
</gene>
<proteinExistence type="predicted"/>
<evidence type="ECO:0000259" key="1">
    <source>
        <dbReference type="PROSITE" id="PS51821"/>
    </source>
</evidence>
<protein>
    <recommendedName>
        <fullName evidence="1">Velvet domain-containing protein</fullName>
    </recommendedName>
</protein>
<evidence type="ECO:0000313" key="3">
    <source>
        <dbReference type="Proteomes" id="UP000467700"/>
    </source>
</evidence>
<name>A0A8S0XPP5_CYCAE</name>
<reference evidence="2 3" key="1">
    <citation type="submission" date="2020-01" db="EMBL/GenBank/DDBJ databases">
        <authorList>
            <person name="Gupta K D."/>
        </authorList>
    </citation>
    <scope>NUCLEOTIDE SEQUENCE [LARGE SCALE GENOMIC DNA]</scope>
</reference>
<keyword evidence="3" id="KW-1185">Reference proteome</keyword>
<dbReference type="PROSITE" id="PS51821">
    <property type="entry name" value="VELVET"/>
    <property type="match status" value="1"/>
</dbReference>
<feature type="domain" description="Velvet" evidence="1">
    <location>
        <begin position="13"/>
        <end position="140"/>
    </location>
</feature>
<dbReference type="AlphaFoldDB" id="A0A8S0XPP5"/>
<evidence type="ECO:0000313" key="2">
    <source>
        <dbReference type="EMBL" id="CAA7262117.1"/>
    </source>
</evidence>
<dbReference type="Proteomes" id="UP000467700">
    <property type="component" value="Unassembled WGS sequence"/>
</dbReference>
<accession>A0A8S0XPP5</accession>
<dbReference type="InterPro" id="IPR038491">
    <property type="entry name" value="Velvet_dom_sf"/>
</dbReference>
<dbReference type="Pfam" id="PF11754">
    <property type="entry name" value="Velvet"/>
    <property type="match status" value="1"/>
</dbReference>